<feature type="coiled-coil region" evidence="5">
    <location>
        <begin position="94"/>
        <end position="128"/>
    </location>
</feature>
<dbReference type="SUPFAM" id="SSF57903">
    <property type="entry name" value="FYVE/PHD zinc finger"/>
    <property type="match status" value="1"/>
</dbReference>
<evidence type="ECO:0000313" key="7">
    <source>
        <dbReference type="EMBL" id="MBY80316.1"/>
    </source>
</evidence>
<evidence type="ECO:0000256" key="5">
    <source>
        <dbReference type="SAM" id="Coils"/>
    </source>
</evidence>
<dbReference type="GO" id="GO:0008270">
    <property type="term" value="F:zinc ion binding"/>
    <property type="evidence" value="ECO:0007669"/>
    <property type="project" value="UniProtKB-KW"/>
</dbReference>
<evidence type="ECO:0000256" key="3">
    <source>
        <dbReference type="ARBA" id="ARBA00022833"/>
    </source>
</evidence>
<dbReference type="OrthoDB" id="6609678at2759"/>
<name>A0A2S2QRB7_9HEMI</name>
<dbReference type="Gene3D" id="3.30.40.10">
    <property type="entry name" value="Zinc/RING finger domain, C3HC4 (zinc finger)"/>
    <property type="match status" value="1"/>
</dbReference>
<sequence>MLCYSCNDDIFEEDSIECTSCNEFFHFMCVSLKEVTFRKMSKLAKSKWTCSKCKYMDKKDSPPQIKTLQTNKNTSTDNNFINLTESVNFMSDKFDSFGEQLKEILSEMKQMREENRELKNQNIKFKNEITLLGNRINILEQKALDNFIEVIGIPEIQNEVCVDTAKLILAKLNEESSVKKAFRVQSRDSKKPRKLVIEVNTPQCSSKIISSSKIQKPRGITFHDQWGNEPIYVNNFLTLYNRNLLFKTKDFAREAGFKYVWFKNSKLFIKKNENHKAVLIENESSLSLL</sequence>
<protein>
    <recommendedName>
        <fullName evidence="6">PHD-type domain-containing protein</fullName>
    </recommendedName>
</protein>
<dbReference type="AlphaFoldDB" id="A0A2S2QRB7"/>
<reference evidence="7" key="1">
    <citation type="submission" date="2018-04" db="EMBL/GenBank/DDBJ databases">
        <title>Transcriptome assembly of Sipha flava.</title>
        <authorList>
            <person name="Scully E.D."/>
            <person name="Geib S.M."/>
            <person name="Palmer N.A."/>
            <person name="Koch K."/>
            <person name="Bradshaw J."/>
            <person name="Heng-Moss T."/>
            <person name="Sarath G."/>
        </authorList>
    </citation>
    <scope>NUCLEOTIDE SEQUENCE</scope>
</reference>
<dbReference type="PROSITE" id="PS50016">
    <property type="entry name" value="ZF_PHD_2"/>
    <property type="match status" value="1"/>
</dbReference>
<keyword evidence="2 4" id="KW-0863">Zinc-finger</keyword>
<dbReference type="SMART" id="SM00249">
    <property type="entry name" value="PHD"/>
    <property type="match status" value="1"/>
</dbReference>
<proteinExistence type="predicted"/>
<dbReference type="EMBL" id="GGMS01011113">
    <property type="protein sequence ID" value="MBY80316.1"/>
    <property type="molecule type" value="Transcribed_RNA"/>
</dbReference>
<organism evidence="7">
    <name type="scientific">Sipha flava</name>
    <name type="common">yellow sugarcane aphid</name>
    <dbReference type="NCBI Taxonomy" id="143950"/>
    <lineage>
        <taxon>Eukaryota</taxon>
        <taxon>Metazoa</taxon>
        <taxon>Ecdysozoa</taxon>
        <taxon>Arthropoda</taxon>
        <taxon>Hexapoda</taxon>
        <taxon>Insecta</taxon>
        <taxon>Pterygota</taxon>
        <taxon>Neoptera</taxon>
        <taxon>Paraneoptera</taxon>
        <taxon>Hemiptera</taxon>
        <taxon>Sternorrhyncha</taxon>
        <taxon>Aphidomorpha</taxon>
        <taxon>Aphidoidea</taxon>
        <taxon>Aphididae</taxon>
        <taxon>Sipha</taxon>
    </lineage>
</organism>
<keyword evidence="3" id="KW-0862">Zinc</keyword>
<dbReference type="Pfam" id="PF25298">
    <property type="entry name" value="Baculo_FP_2nd"/>
    <property type="match status" value="1"/>
</dbReference>
<accession>A0A2S2QRB7</accession>
<dbReference type="Pfam" id="PF00628">
    <property type="entry name" value="PHD"/>
    <property type="match status" value="1"/>
</dbReference>
<feature type="domain" description="PHD-type" evidence="6">
    <location>
        <begin position="1"/>
        <end position="56"/>
    </location>
</feature>
<evidence type="ECO:0000256" key="2">
    <source>
        <dbReference type="ARBA" id="ARBA00022771"/>
    </source>
</evidence>
<dbReference type="InterPro" id="IPR019786">
    <property type="entry name" value="Zinc_finger_PHD-type_CS"/>
</dbReference>
<dbReference type="InterPro" id="IPR057251">
    <property type="entry name" value="FP_C"/>
</dbReference>
<keyword evidence="1" id="KW-0479">Metal-binding</keyword>
<evidence type="ECO:0000256" key="4">
    <source>
        <dbReference type="PROSITE-ProRule" id="PRU00146"/>
    </source>
</evidence>
<dbReference type="PROSITE" id="PS01359">
    <property type="entry name" value="ZF_PHD_1"/>
    <property type="match status" value="1"/>
</dbReference>
<evidence type="ECO:0000256" key="1">
    <source>
        <dbReference type="ARBA" id="ARBA00022723"/>
    </source>
</evidence>
<keyword evidence="5" id="KW-0175">Coiled coil</keyword>
<gene>
    <name evidence="7" type="ORF">g.2199</name>
</gene>
<evidence type="ECO:0000259" key="6">
    <source>
        <dbReference type="PROSITE" id="PS50016"/>
    </source>
</evidence>
<dbReference type="InterPro" id="IPR019787">
    <property type="entry name" value="Znf_PHD-finger"/>
</dbReference>
<dbReference type="InterPro" id="IPR013083">
    <property type="entry name" value="Znf_RING/FYVE/PHD"/>
</dbReference>
<dbReference type="InterPro" id="IPR011011">
    <property type="entry name" value="Znf_FYVE_PHD"/>
</dbReference>
<dbReference type="InterPro" id="IPR001965">
    <property type="entry name" value="Znf_PHD"/>
</dbReference>